<evidence type="ECO:0000256" key="1">
    <source>
        <dbReference type="SAM" id="MobiDB-lite"/>
    </source>
</evidence>
<feature type="region of interest" description="Disordered" evidence="1">
    <location>
        <begin position="52"/>
        <end position="71"/>
    </location>
</feature>
<comment type="caution">
    <text evidence="2">The sequence shown here is derived from an EMBL/GenBank/DDBJ whole genome shotgun (WGS) entry which is preliminary data.</text>
</comment>
<sequence length="277" mass="30519">MSQKSLLSHRSKRGDLEPDTLGLTNAARGGRRRATIFWTGIARLVGELRTRGANLPTTEGHPNADSNRRVPPYRNINVASRLTPHGDRFQPEDPQASPISGRGLEETVAEGLFFLLLAGNMDVRHADFGGHQGYTSDEEAVVGRRDGLLPVLQVEGPQIGRLSHPTLLPGSDRRPVPIWAYLGPYSSAHPINAEINAKEFSVLSFTQVQRFNLALFRRSSGAELTSLDADVVTSALPKFKIAERRNQKDFLGYINRRGRRLPWSKIGGGSRGQILTL</sequence>
<evidence type="ECO:0000313" key="2">
    <source>
        <dbReference type="EMBL" id="KAJ7756329.1"/>
    </source>
</evidence>
<dbReference type="Proteomes" id="UP001215598">
    <property type="component" value="Unassembled WGS sequence"/>
</dbReference>
<dbReference type="EMBL" id="JARKIB010000047">
    <property type="protein sequence ID" value="KAJ7756329.1"/>
    <property type="molecule type" value="Genomic_DNA"/>
</dbReference>
<keyword evidence="3" id="KW-1185">Reference proteome</keyword>
<protein>
    <submittedName>
        <fullName evidence="2">Uncharacterized protein</fullName>
    </submittedName>
</protein>
<name>A0AAD7J3Q0_9AGAR</name>
<proteinExistence type="predicted"/>
<dbReference type="AlphaFoldDB" id="A0AAD7J3Q0"/>
<accession>A0AAD7J3Q0</accession>
<organism evidence="2 3">
    <name type="scientific">Mycena metata</name>
    <dbReference type="NCBI Taxonomy" id="1033252"/>
    <lineage>
        <taxon>Eukaryota</taxon>
        <taxon>Fungi</taxon>
        <taxon>Dikarya</taxon>
        <taxon>Basidiomycota</taxon>
        <taxon>Agaricomycotina</taxon>
        <taxon>Agaricomycetes</taxon>
        <taxon>Agaricomycetidae</taxon>
        <taxon>Agaricales</taxon>
        <taxon>Marasmiineae</taxon>
        <taxon>Mycenaceae</taxon>
        <taxon>Mycena</taxon>
    </lineage>
</organism>
<reference evidence="2" key="1">
    <citation type="submission" date="2023-03" db="EMBL/GenBank/DDBJ databases">
        <title>Massive genome expansion in bonnet fungi (Mycena s.s.) driven by repeated elements and novel gene families across ecological guilds.</title>
        <authorList>
            <consortium name="Lawrence Berkeley National Laboratory"/>
            <person name="Harder C.B."/>
            <person name="Miyauchi S."/>
            <person name="Viragh M."/>
            <person name="Kuo A."/>
            <person name="Thoen E."/>
            <person name="Andreopoulos B."/>
            <person name="Lu D."/>
            <person name="Skrede I."/>
            <person name="Drula E."/>
            <person name="Henrissat B."/>
            <person name="Morin E."/>
            <person name="Kohler A."/>
            <person name="Barry K."/>
            <person name="LaButti K."/>
            <person name="Morin E."/>
            <person name="Salamov A."/>
            <person name="Lipzen A."/>
            <person name="Mereny Z."/>
            <person name="Hegedus B."/>
            <person name="Baldrian P."/>
            <person name="Stursova M."/>
            <person name="Weitz H."/>
            <person name="Taylor A."/>
            <person name="Grigoriev I.V."/>
            <person name="Nagy L.G."/>
            <person name="Martin F."/>
            <person name="Kauserud H."/>
        </authorList>
    </citation>
    <scope>NUCLEOTIDE SEQUENCE</scope>
    <source>
        <strain evidence="2">CBHHK182m</strain>
    </source>
</reference>
<gene>
    <name evidence="2" type="ORF">B0H16DRAFT_1458307</name>
</gene>
<evidence type="ECO:0000313" key="3">
    <source>
        <dbReference type="Proteomes" id="UP001215598"/>
    </source>
</evidence>
<feature type="region of interest" description="Disordered" evidence="1">
    <location>
        <begin position="1"/>
        <end position="24"/>
    </location>
</feature>